<dbReference type="InterPro" id="IPR002711">
    <property type="entry name" value="HNH"/>
</dbReference>
<reference evidence="3" key="1">
    <citation type="submission" date="2023-10" db="EMBL/GenBank/DDBJ databases">
        <title>Development of a sustainable strategy for remediation of hydrocarbon-contaminated territories based on the waste exchange concept.</title>
        <authorList>
            <person name="Krivoruchko A."/>
        </authorList>
    </citation>
    <scope>NUCLEOTIDE SEQUENCE</scope>
    <source>
        <strain evidence="3">IEGM 1175</strain>
    </source>
</reference>
<dbReference type="InterPro" id="IPR003615">
    <property type="entry name" value="HNH_nuc"/>
</dbReference>
<dbReference type="GO" id="GO:0016787">
    <property type="term" value="F:hydrolase activity"/>
    <property type="evidence" value="ECO:0007669"/>
    <property type="project" value="UniProtKB-KW"/>
</dbReference>
<gene>
    <name evidence="3" type="ORF">R3P82_12680</name>
</gene>
<evidence type="ECO:0000259" key="2">
    <source>
        <dbReference type="Pfam" id="PF01844"/>
    </source>
</evidence>
<accession>A0AAE4QXN7</accession>
<keyword evidence="3" id="KW-0255">Endonuclease</keyword>
<dbReference type="GO" id="GO:0003676">
    <property type="term" value="F:nucleic acid binding"/>
    <property type="evidence" value="ECO:0007669"/>
    <property type="project" value="InterPro"/>
</dbReference>
<protein>
    <submittedName>
        <fullName evidence="3">HNH endonuclease signature motif containing protein</fullName>
        <ecNumber evidence="3">3.1.-.-</ecNumber>
    </submittedName>
</protein>
<dbReference type="EMBL" id="JAWLKJ010000003">
    <property type="protein sequence ID" value="MDV6299965.1"/>
    <property type="molecule type" value="Genomic_DNA"/>
</dbReference>
<dbReference type="Gene3D" id="1.10.30.50">
    <property type="match status" value="1"/>
</dbReference>
<keyword evidence="3" id="KW-0378">Hydrolase</keyword>
<proteinExistence type="predicted"/>
<evidence type="ECO:0000256" key="1">
    <source>
        <dbReference type="SAM" id="MobiDB-lite"/>
    </source>
</evidence>
<feature type="domain" description="HNH" evidence="2">
    <location>
        <begin position="4"/>
        <end position="34"/>
    </location>
</feature>
<dbReference type="AlphaFoldDB" id="A0AAE4QXN7"/>
<dbReference type="GO" id="GO:0008270">
    <property type="term" value="F:zinc ion binding"/>
    <property type="evidence" value="ECO:0007669"/>
    <property type="project" value="InterPro"/>
</dbReference>
<comment type="caution">
    <text evidence="3">The sequence shown here is derived from an EMBL/GenBank/DDBJ whole genome shotgun (WGS) entry which is preliminary data.</text>
</comment>
<dbReference type="Proteomes" id="UP001185873">
    <property type="component" value="Unassembled WGS sequence"/>
</dbReference>
<name>A0AAE4QXN7_9ACTN</name>
<keyword evidence="3" id="KW-0540">Nuclease</keyword>
<evidence type="ECO:0000313" key="4">
    <source>
        <dbReference type="Proteomes" id="UP001185873"/>
    </source>
</evidence>
<dbReference type="RefSeq" id="WP_317470624.1">
    <property type="nucleotide sequence ID" value="NZ_JAWLKJ010000003.1"/>
</dbReference>
<evidence type="ECO:0000313" key="3">
    <source>
        <dbReference type="EMBL" id="MDV6299965.1"/>
    </source>
</evidence>
<dbReference type="Pfam" id="PF01844">
    <property type="entry name" value="HNH"/>
    <property type="match status" value="1"/>
</dbReference>
<organism evidence="3 4">
    <name type="scientific">Dietzia maris</name>
    <dbReference type="NCBI Taxonomy" id="37915"/>
    <lineage>
        <taxon>Bacteria</taxon>
        <taxon>Bacillati</taxon>
        <taxon>Actinomycetota</taxon>
        <taxon>Actinomycetes</taxon>
        <taxon>Mycobacteriales</taxon>
        <taxon>Dietziaceae</taxon>
        <taxon>Dietzia</taxon>
    </lineage>
</organism>
<dbReference type="CDD" id="cd00085">
    <property type="entry name" value="HNHc"/>
    <property type="match status" value="1"/>
</dbReference>
<feature type="region of interest" description="Disordered" evidence="1">
    <location>
        <begin position="31"/>
        <end position="59"/>
    </location>
</feature>
<sequence>MTDADHIIPWFEGGTDDLDNLQAACPPCHQAKTQAEATRGRARHSRLRPPVAHPADRWR</sequence>
<dbReference type="GO" id="GO:0004519">
    <property type="term" value="F:endonuclease activity"/>
    <property type="evidence" value="ECO:0007669"/>
    <property type="project" value="UniProtKB-KW"/>
</dbReference>
<dbReference type="EC" id="3.1.-.-" evidence="3"/>